<keyword evidence="1" id="KW-1133">Transmembrane helix</keyword>
<keyword evidence="1" id="KW-0472">Membrane</keyword>
<accession>A0A2H3BWY7</accession>
<gene>
    <name evidence="2" type="ORF">ARMSODRAFT_386153</name>
</gene>
<dbReference type="AlphaFoldDB" id="A0A2H3BWY7"/>
<sequence>MTQVRNLAVISVRKSLIFQSLRIIIVLFNALSLFPIILLAYTRSIEKWCSRLGLQKMISTQSKFIRIFHFHTVANIC</sequence>
<reference evidence="3" key="1">
    <citation type="journal article" date="2017" name="Nat. Ecol. Evol.">
        <title>Genome expansion and lineage-specific genetic innovations in the forest pathogenic fungi Armillaria.</title>
        <authorList>
            <person name="Sipos G."/>
            <person name="Prasanna A.N."/>
            <person name="Walter M.C."/>
            <person name="O'Connor E."/>
            <person name="Balint B."/>
            <person name="Krizsan K."/>
            <person name="Kiss B."/>
            <person name="Hess J."/>
            <person name="Varga T."/>
            <person name="Slot J."/>
            <person name="Riley R."/>
            <person name="Boka B."/>
            <person name="Rigling D."/>
            <person name="Barry K."/>
            <person name="Lee J."/>
            <person name="Mihaltcheva S."/>
            <person name="LaButti K."/>
            <person name="Lipzen A."/>
            <person name="Waldron R."/>
            <person name="Moloney N.M."/>
            <person name="Sperisen C."/>
            <person name="Kredics L."/>
            <person name="Vagvoelgyi C."/>
            <person name="Patrignani A."/>
            <person name="Fitzpatrick D."/>
            <person name="Nagy I."/>
            <person name="Doyle S."/>
            <person name="Anderson J.B."/>
            <person name="Grigoriev I.V."/>
            <person name="Gueldener U."/>
            <person name="Muensterkoetter M."/>
            <person name="Nagy L.G."/>
        </authorList>
    </citation>
    <scope>NUCLEOTIDE SEQUENCE [LARGE SCALE GENOMIC DNA]</scope>
    <source>
        <strain evidence="3">28-4</strain>
    </source>
</reference>
<keyword evidence="1" id="KW-0812">Transmembrane</keyword>
<evidence type="ECO:0000313" key="2">
    <source>
        <dbReference type="EMBL" id="PBK75335.1"/>
    </source>
</evidence>
<dbReference type="EMBL" id="KZ293417">
    <property type="protein sequence ID" value="PBK75335.1"/>
    <property type="molecule type" value="Genomic_DNA"/>
</dbReference>
<keyword evidence="3" id="KW-1185">Reference proteome</keyword>
<organism evidence="2 3">
    <name type="scientific">Armillaria solidipes</name>
    <dbReference type="NCBI Taxonomy" id="1076256"/>
    <lineage>
        <taxon>Eukaryota</taxon>
        <taxon>Fungi</taxon>
        <taxon>Dikarya</taxon>
        <taxon>Basidiomycota</taxon>
        <taxon>Agaricomycotina</taxon>
        <taxon>Agaricomycetes</taxon>
        <taxon>Agaricomycetidae</taxon>
        <taxon>Agaricales</taxon>
        <taxon>Marasmiineae</taxon>
        <taxon>Physalacriaceae</taxon>
        <taxon>Armillaria</taxon>
    </lineage>
</organism>
<protein>
    <submittedName>
        <fullName evidence="2">Uncharacterized protein</fullName>
    </submittedName>
</protein>
<proteinExistence type="predicted"/>
<evidence type="ECO:0000313" key="3">
    <source>
        <dbReference type="Proteomes" id="UP000218334"/>
    </source>
</evidence>
<dbReference type="Proteomes" id="UP000218334">
    <property type="component" value="Unassembled WGS sequence"/>
</dbReference>
<name>A0A2H3BWY7_9AGAR</name>
<evidence type="ECO:0000256" key="1">
    <source>
        <dbReference type="SAM" id="Phobius"/>
    </source>
</evidence>
<feature type="transmembrane region" description="Helical" evidence="1">
    <location>
        <begin position="20"/>
        <end position="41"/>
    </location>
</feature>